<gene>
    <name evidence="1" type="ORF">NVV95_11210</name>
</gene>
<dbReference type="Proteomes" id="UP001165580">
    <property type="component" value="Unassembled WGS sequence"/>
</dbReference>
<dbReference type="InterPro" id="IPR006311">
    <property type="entry name" value="TAT_signal"/>
</dbReference>
<sequence>MAKHEPRAINRRTVIGAVWATPVIVAATAVPAMAASAPLSQLSLEVSPPSPYENRTSFVIRATNEGAAAIPAGALTAYLPLNGFWFSGFSGDIAWNYGPDDPTGESYTFVYNASVPAGDTAGPLLLILGKNDPDQSPPPVATLTMSASGYSSVSGSLPLL</sequence>
<evidence type="ECO:0000313" key="1">
    <source>
        <dbReference type="EMBL" id="MCS5715120.1"/>
    </source>
</evidence>
<accession>A0ABT2GFY3</accession>
<name>A0ABT2GFY3_9MICO</name>
<comment type="caution">
    <text evidence="1">The sequence shown here is derived from an EMBL/GenBank/DDBJ whole genome shotgun (WGS) entry which is preliminary data.</text>
</comment>
<protein>
    <recommendedName>
        <fullName evidence="3">DUF11 domain-containing protein</fullName>
    </recommendedName>
</protein>
<reference evidence="1" key="1">
    <citation type="submission" date="2022-08" db="EMBL/GenBank/DDBJ databases">
        <authorList>
            <person name="Deng Y."/>
            <person name="Han X.-F."/>
            <person name="Zhang Y.-Q."/>
        </authorList>
    </citation>
    <scope>NUCLEOTIDE SEQUENCE</scope>
    <source>
        <strain evidence="1">CPCC 205716</strain>
    </source>
</reference>
<evidence type="ECO:0008006" key="3">
    <source>
        <dbReference type="Google" id="ProtNLM"/>
    </source>
</evidence>
<dbReference type="EMBL" id="JANTEZ010000004">
    <property type="protein sequence ID" value="MCS5715120.1"/>
    <property type="molecule type" value="Genomic_DNA"/>
</dbReference>
<proteinExistence type="predicted"/>
<dbReference type="PROSITE" id="PS51318">
    <property type="entry name" value="TAT"/>
    <property type="match status" value="1"/>
</dbReference>
<dbReference type="RefSeq" id="WP_259486632.1">
    <property type="nucleotide sequence ID" value="NZ_JANTEZ010000004.1"/>
</dbReference>
<keyword evidence="2" id="KW-1185">Reference proteome</keyword>
<organism evidence="1 2">
    <name type="scientific">Herbiconiux gentiana</name>
    <dbReference type="NCBI Taxonomy" id="2970912"/>
    <lineage>
        <taxon>Bacteria</taxon>
        <taxon>Bacillati</taxon>
        <taxon>Actinomycetota</taxon>
        <taxon>Actinomycetes</taxon>
        <taxon>Micrococcales</taxon>
        <taxon>Microbacteriaceae</taxon>
        <taxon>Herbiconiux</taxon>
    </lineage>
</organism>
<evidence type="ECO:0000313" key="2">
    <source>
        <dbReference type="Proteomes" id="UP001165580"/>
    </source>
</evidence>